<dbReference type="GO" id="GO:0003700">
    <property type="term" value="F:DNA-binding transcription factor activity"/>
    <property type="evidence" value="ECO:0007669"/>
    <property type="project" value="InterPro"/>
</dbReference>
<dbReference type="InterPro" id="IPR005119">
    <property type="entry name" value="LysR_subst-bd"/>
</dbReference>
<evidence type="ECO:0000259" key="6">
    <source>
        <dbReference type="PROSITE" id="PS50931"/>
    </source>
</evidence>
<dbReference type="PROSITE" id="PS50931">
    <property type="entry name" value="HTH_LYSR"/>
    <property type="match status" value="1"/>
</dbReference>
<dbReference type="GO" id="GO:2000142">
    <property type="term" value="P:regulation of DNA-templated transcription initiation"/>
    <property type="evidence" value="ECO:0007669"/>
    <property type="project" value="TreeGrafter"/>
</dbReference>
<evidence type="ECO:0000313" key="7">
    <source>
        <dbReference type="EMBL" id="GGX45241.1"/>
    </source>
</evidence>
<keyword evidence="4" id="KW-0010">Activator</keyword>
<dbReference type="RefSeq" id="WP_189607411.1">
    <property type="nucleotide sequence ID" value="NZ_BMXR01000002.1"/>
</dbReference>
<dbReference type="EMBL" id="BMXR01000002">
    <property type="protein sequence ID" value="GGX45241.1"/>
    <property type="molecule type" value="Genomic_DNA"/>
</dbReference>
<dbReference type="GO" id="GO:0003677">
    <property type="term" value="F:DNA binding"/>
    <property type="evidence" value="ECO:0007669"/>
    <property type="project" value="UniProtKB-KW"/>
</dbReference>
<evidence type="ECO:0000256" key="1">
    <source>
        <dbReference type="ARBA" id="ARBA00009437"/>
    </source>
</evidence>
<evidence type="ECO:0000313" key="8">
    <source>
        <dbReference type="Proteomes" id="UP000626148"/>
    </source>
</evidence>
<keyword evidence="8" id="KW-1185">Reference proteome</keyword>
<protein>
    <submittedName>
        <fullName evidence="7">Transcriptional activator NhaR</fullName>
    </submittedName>
</protein>
<evidence type="ECO:0000256" key="4">
    <source>
        <dbReference type="ARBA" id="ARBA00023159"/>
    </source>
</evidence>
<keyword evidence="5" id="KW-0804">Transcription</keyword>
<dbReference type="SUPFAM" id="SSF46785">
    <property type="entry name" value="Winged helix' DNA-binding domain"/>
    <property type="match status" value="1"/>
</dbReference>
<dbReference type="InterPro" id="IPR000847">
    <property type="entry name" value="LysR_HTH_N"/>
</dbReference>
<evidence type="ECO:0000256" key="3">
    <source>
        <dbReference type="ARBA" id="ARBA00023125"/>
    </source>
</evidence>
<dbReference type="Gene3D" id="3.40.190.290">
    <property type="match status" value="1"/>
</dbReference>
<dbReference type="SUPFAM" id="SSF53850">
    <property type="entry name" value="Periplasmic binding protein-like II"/>
    <property type="match status" value="1"/>
</dbReference>
<dbReference type="InterPro" id="IPR036390">
    <property type="entry name" value="WH_DNA-bd_sf"/>
</dbReference>
<dbReference type="AlphaFoldDB" id="A0A918N6B7"/>
<proteinExistence type="inferred from homology"/>
<dbReference type="Pfam" id="PF03466">
    <property type="entry name" value="LysR_substrate"/>
    <property type="match status" value="1"/>
</dbReference>
<accession>A0A918N6B7</accession>
<feature type="domain" description="HTH lysR-type" evidence="6">
    <location>
        <begin position="4"/>
        <end position="61"/>
    </location>
</feature>
<name>A0A918N6B7_9GAMM</name>
<evidence type="ECO:0000256" key="5">
    <source>
        <dbReference type="ARBA" id="ARBA00023163"/>
    </source>
</evidence>
<reference evidence="7" key="1">
    <citation type="journal article" date="2014" name="Int. J. Syst. Evol. Microbiol.">
        <title>Complete genome sequence of Corynebacterium casei LMG S-19264T (=DSM 44701T), isolated from a smear-ripened cheese.</title>
        <authorList>
            <consortium name="US DOE Joint Genome Institute (JGI-PGF)"/>
            <person name="Walter F."/>
            <person name="Albersmeier A."/>
            <person name="Kalinowski J."/>
            <person name="Ruckert C."/>
        </authorList>
    </citation>
    <scope>NUCLEOTIDE SEQUENCE</scope>
    <source>
        <strain evidence="7">KCTC 22169</strain>
    </source>
</reference>
<gene>
    <name evidence="7" type="ORF">GCM10007392_10210</name>
</gene>
<evidence type="ECO:0000256" key="2">
    <source>
        <dbReference type="ARBA" id="ARBA00023015"/>
    </source>
</evidence>
<dbReference type="Proteomes" id="UP000626148">
    <property type="component" value="Unassembled WGS sequence"/>
</dbReference>
<keyword evidence="2" id="KW-0805">Transcription regulation</keyword>
<dbReference type="NCBIfam" id="NF008284">
    <property type="entry name" value="PRK11062.1"/>
    <property type="match status" value="1"/>
</dbReference>
<reference evidence="7" key="2">
    <citation type="submission" date="2020-09" db="EMBL/GenBank/DDBJ databases">
        <authorList>
            <person name="Sun Q."/>
            <person name="Kim S."/>
        </authorList>
    </citation>
    <scope>NUCLEOTIDE SEQUENCE</scope>
    <source>
        <strain evidence="7">KCTC 22169</strain>
    </source>
</reference>
<keyword evidence="3" id="KW-0238">DNA-binding</keyword>
<dbReference type="PANTHER" id="PTHR30293">
    <property type="entry name" value="TRANSCRIPTIONAL REGULATORY PROTEIN NAC-RELATED"/>
    <property type="match status" value="1"/>
</dbReference>
<comment type="similarity">
    <text evidence="1">Belongs to the LysR transcriptional regulatory family.</text>
</comment>
<dbReference type="PANTHER" id="PTHR30293:SF2">
    <property type="entry name" value="TRANSCRIPTIONAL ACTIVATOR PROTEIN NHAR"/>
    <property type="match status" value="1"/>
</dbReference>
<comment type="caution">
    <text evidence="7">The sequence shown here is derived from an EMBL/GenBank/DDBJ whole genome shotgun (WGS) entry which is preliminary data.</text>
</comment>
<organism evidence="7 8">
    <name type="scientific">Saccharospirillum salsuginis</name>
    <dbReference type="NCBI Taxonomy" id="418750"/>
    <lineage>
        <taxon>Bacteria</taxon>
        <taxon>Pseudomonadati</taxon>
        <taxon>Pseudomonadota</taxon>
        <taxon>Gammaproteobacteria</taxon>
        <taxon>Oceanospirillales</taxon>
        <taxon>Saccharospirillaceae</taxon>
        <taxon>Saccharospirillum</taxon>
    </lineage>
</organism>
<dbReference type="InterPro" id="IPR036388">
    <property type="entry name" value="WH-like_DNA-bd_sf"/>
</dbReference>
<dbReference type="Pfam" id="PF00126">
    <property type="entry name" value="HTH_1"/>
    <property type="match status" value="1"/>
</dbReference>
<sequence length="304" mass="33775">MRHLNYNHLLYFWTVANEGSVARAAEALSLTPQTISGQLKTLEQSAGGALFERAGRGLTLTATGQFVYQYADEIFRLGGELALRLRDPGLMIPNRLKVGMVSSIPKLIAYRTLAPALTGPDAPQMTCREADLNSLLADLALHRLDLVLSDQSIPTGLNVKAYSHLLGYSDISWVGSPVIARRYSQNFPRSLDGAPCLLPTSSSVVRRHLDDWFERQGIQPRIVAEFDDSALMKAVGEAGHALYPVPSAILTEVWDTYGAESVGRIREIRETYFAITPERKLKHPKVIEITETARDRLFNNRNRT</sequence>
<dbReference type="Gene3D" id="1.10.10.10">
    <property type="entry name" value="Winged helix-like DNA-binding domain superfamily/Winged helix DNA-binding domain"/>
    <property type="match status" value="1"/>
</dbReference>